<dbReference type="EMBL" id="JAVRRG010000012">
    <property type="protein sequence ID" value="KAK5099008.1"/>
    <property type="molecule type" value="Genomic_DNA"/>
</dbReference>
<dbReference type="InterPro" id="IPR011333">
    <property type="entry name" value="SKP1/BTB/POZ_sf"/>
</dbReference>
<evidence type="ECO:0000259" key="1">
    <source>
        <dbReference type="PROSITE" id="PS50097"/>
    </source>
</evidence>
<dbReference type="PROSITE" id="PS50097">
    <property type="entry name" value="BTB"/>
    <property type="match status" value="1"/>
</dbReference>
<reference evidence="2 3" key="1">
    <citation type="submission" date="2023-08" db="EMBL/GenBank/DDBJ databases">
        <title>Black Yeasts Isolated from many extreme environments.</title>
        <authorList>
            <person name="Coleine C."/>
            <person name="Stajich J.E."/>
            <person name="Selbmann L."/>
        </authorList>
    </citation>
    <scope>NUCLEOTIDE SEQUENCE [LARGE SCALE GENOMIC DNA]</scope>
    <source>
        <strain evidence="2 3">CCFEE 5885</strain>
    </source>
</reference>
<gene>
    <name evidence="2" type="ORF">LTR24_001636</name>
</gene>
<accession>A0ABR0KK99</accession>
<comment type="caution">
    <text evidence="2">The sequence shown here is derived from an EMBL/GenBank/DDBJ whole genome shotgun (WGS) entry which is preliminary data.</text>
</comment>
<feature type="domain" description="BTB" evidence="1">
    <location>
        <begin position="22"/>
        <end position="82"/>
    </location>
</feature>
<dbReference type="Gene3D" id="3.30.710.10">
    <property type="entry name" value="Potassium Channel Kv1.1, Chain A"/>
    <property type="match status" value="1"/>
</dbReference>
<dbReference type="CDD" id="cd18186">
    <property type="entry name" value="BTB_POZ_ZBTB_KLHL-like"/>
    <property type="match status" value="1"/>
</dbReference>
<evidence type="ECO:0000313" key="3">
    <source>
        <dbReference type="Proteomes" id="UP001345013"/>
    </source>
</evidence>
<name>A0ABR0KK99_9EURO</name>
<keyword evidence="3" id="KW-1185">Reference proteome</keyword>
<dbReference type="Pfam" id="PF00651">
    <property type="entry name" value="BTB"/>
    <property type="match status" value="1"/>
</dbReference>
<evidence type="ECO:0000313" key="2">
    <source>
        <dbReference type="EMBL" id="KAK5099008.1"/>
    </source>
</evidence>
<protein>
    <recommendedName>
        <fullName evidence="1">BTB domain-containing protein</fullName>
    </recommendedName>
</protein>
<dbReference type="InterPro" id="IPR000210">
    <property type="entry name" value="BTB/POZ_dom"/>
</dbReference>
<proteinExistence type="predicted"/>
<dbReference type="PANTHER" id="PTHR47843">
    <property type="entry name" value="BTB DOMAIN-CONTAINING PROTEIN-RELATED"/>
    <property type="match status" value="1"/>
</dbReference>
<dbReference type="SUPFAM" id="SSF54695">
    <property type="entry name" value="POZ domain"/>
    <property type="match status" value="1"/>
</dbReference>
<dbReference type="PANTHER" id="PTHR47843:SF2">
    <property type="entry name" value="BTB DOMAIN-CONTAINING PROTEIN"/>
    <property type="match status" value="1"/>
</dbReference>
<sequence length="236" mass="26977">MTETSFFHEHTAGRYSQSGITTIVVGKGKVLFSVHTNLLRQKSEAFRAALSIEWNEKDSTVSEIVWEEEDPDVVETVIDWIYHAALPKLTTTKLDFNLCLMCYKFAETRMMYELKDTIINLLWKDYVQHEYMAEATEVQKAYKVDLGNTQMGKFLLKSVVYKIMDNRMIGEGGKAWEDQLIEACEDGDLAKDIVKEIISFRHNAYGAPTKVRAVSTTIMRTAAPVRNEYGQLARVV</sequence>
<organism evidence="2 3">
    <name type="scientific">Lithohypha guttulata</name>
    <dbReference type="NCBI Taxonomy" id="1690604"/>
    <lineage>
        <taxon>Eukaryota</taxon>
        <taxon>Fungi</taxon>
        <taxon>Dikarya</taxon>
        <taxon>Ascomycota</taxon>
        <taxon>Pezizomycotina</taxon>
        <taxon>Eurotiomycetes</taxon>
        <taxon>Chaetothyriomycetidae</taxon>
        <taxon>Chaetothyriales</taxon>
        <taxon>Trichomeriaceae</taxon>
        <taxon>Lithohypha</taxon>
    </lineage>
</organism>
<dbReference type="Proteomes" id="UP001345013">
    <property type="component" value="Unassembled WGS sequence"/>
</dbReference>